<gene>
    <name evidence="2" type="ORF">C7402_115232</name>
</gene>
<evidence type="ECO:0000256" key="1">
    <source>
        <dbReference type="SAM" id="MobiDB-lite"/>
    </source>
</evidence>
<comment type="caution">
    <text evidence="2">The sequence shown here is derived from an EMBL/GenBank/DDBJ whole genome shotgun (WGS) entry which is preliminary data.</text>
</comment>
<dbReference type="EMBL" id="QEOB01000015">
    <property type="protein sequence ID" value="PVX77173.1"/>
    <property type="molecule type" value="Genomic_DNA"/>
</dbReference>
<reference evidence="2 3" key="1">
    <citation type="submission" date="2018-05" db="EMBL/GenBank/DDBJ databases">
        <title>Genomic Encyclopedia of Type Strains, Phase IV (KMG-V): Genome sequencing to study the core and pangenomes of soil and plant-associated prokaryotes.</title>
        <authorList>
            <person name="Whitman W."/>
        </authorList>
    </citation>
    <scope>NUCLEOTIDE SEQUENCE [LARGE SCALE GENOMIC DNA]</scope>
    <source>
        <strain evidence="2 3">SCZa-39</strain>
    </source>
</reference>
<feature type="region of interest" description="Disordered" evidence="1">
    <location>
        <begin position="1"/>
        <end position="79"/>
    </location>
</feature>
<protein>
    <submittedName>
        <fullName evidence="2">Uncharacterized protein</fullName>
    </submittedName>
</protein>
<feature type="compositionally biased region" description="Polar residues" evidence="1">
    <location>
        <begin position="1"/>
        <end position="21"/>
    </location>
</feature>
<proteinExistence type="predicted"/>
<dbReference type="Proteomes" id="UP000245712">
    <property type="component" value="Unassembled WGS sequence"/>
</dbReference>
<evidence type="ECO:0000313" key="3">
    <source>
        <dbReference type="Proteomes" id="UP000245712"/>
    </source>
</evidence>
<dbReference type="RefSeq" id="WP_116613109.1">
    <property type="nucleotide sequence ID" value="NZ_QEOB01000015.1"/>
</dbReference>
<name>A0ABX5KJG5_9BURK</name>
<keyword evidence="3" id="KW-1185">Reference proteome</keyword>
<accession>A0ABX5KJG5</accession>
<sequence>MSDVQATTQTGAAAPSLTTEDAFQRFFDAGGLNDDPPRQDDASQNAAQTQQEGAQQAAQLDQGQQTQQQDASQQQDDTPTYASLSELLSAHKIDPESAKALHVTTKIDGVESQVPLAEIIESFQLKGHVNNKSIELSNQRTAFEQERQAVRTMFQQQLQQNQALGNLAHNMLMQDFQRIDWNGLRQNNPAEFAALQTEFQQRQAGIQNYMQQVNQQAAHEEQQRQHALSQSLAGEQEKLMNAIPAWRDEKVAAADRQKIATYARERGFQDAELGQIYDHRYMLILRDAALYRELQASSPQVLKQVRQAPPMAAPGSRQDVNPREAQRKNVIERFNRNPRDSDAQLAAFEFLANQ</sequence>
<evidence type="ECO:0000313" key="2">
    <source>
        <dbReference type="EMBL" id="PVX77173.1"/>
    </source>
</evidence>
<feature type="compositionally biased region" description="Low complexity" evidence="1">
    <location>
        <begin position="44"/>
        <end position="77"/>
    </location>
</feature>
<organism evidence="2 3">
    <name type="scientific">Paraburkholderia unamae</name>
    <dbReference type="NCBI Taxonomy" id="219649"/>
    <lineage>
        <taxon>Bacteria</taxon>
        <taxon>Pseudomonadati</taxon>
        <taxon>Pseudomonadota</taxon>
        <taxon>Betaproteobacteria</taxon>
        <taxon>Burkholderiales</taxon>
        <taxon>Burkholderiaceae</taxon>
        <taxon>Paraburkholderia</taxon>
    </lineage>
</organism>